<dbReference type="SUPFAM" id="SSF50182">
    <property type="entry name" value="Sm-like ribonucleoproteins"/>
    <property type="match status" value="1"/>
</dbReference>
<dbReference type="PANTHER" id="PTHR30566">
    <property type="entry name" value="YNAI-RELATED MECHANOSENSITIVE ION CHANNEL"/>
    <property type="match status" value="1"/>
</dbReference>
<feature type="transmembrane region" description="Helical" evidence="2">
    <location>
        <begin position="176"/>
        <end position="195"/>
    </location>
</feature>
<feature type="transmembrane region" description="Helical" evidence="2">
    <location>
        <begin position="103"/>
        <end position="123"/>
    </location>
</feature>
<name>A0A7V5CS84_9BACT</name>
<dbReference type="InterPro" id="IPR006685">
    <property type="entry name" value="MscS_channel_2nd"/>
</dbReference>
<evidence type="ECO:0000256" key="2">
    <source>
        <dbReference type="SAM" id="Phobius"/>
    </source>
</evidence>
<dbReference type="GO" id="GO:0008381">
    <property type="term" value="F:mechanosensitive monoatomic ion channel activity"/>
    <property type="evidence" value="ECO:0007669"/>
    <property type="project" value="UniProtKB-ARBA"/>
</dbReference>
<feature type="transmembrane region" description="Helical" evidence="2">
    <location>
        <begin position="74"/>
        <end position="91"/>
    </location>
</feature>
<accession>A0A7V5CS84</accession>
<dbReference type="EMBL" id="DTKL01000015">
    <property type="protein sequence ID" value="HGY93493.1"/>
    <property type="molecule type" value="Genomic_DNA"/>
</dbReference>
<feature type="domain" description="Mechanosensitive ion channel MscS" evidence="3">
    <location>
        <begin position="201"/>
        <end position="267"/>
    </location>
</feature>
<dbReference type="InterPro" id="IPR010920">
    <property type="entry name" value="LSM_dom_sf"/>
</dbReference>
<comment type="caution">
    <text evidence="4">The sequence shown here is derived from an EMBL/GenBank/DDBJ whole genome shotgun (WGS) entry which is preliminary data.</text>
</comment>
<organism evidence="4">
    <name type="scientific">Acidobacterium capsulatum</name>
    <dbReference type="NCBI Taxonomy" id="33075"/>
    <lineage>
        <taxon>Bacteria</taxon>
        <taxon>Pseudomonadati</taxon>
        <taxon>Acidobacteriota</taxon>
        <taxon>Terriglobia</taxon>
        <taxon>Terriglobales</taxon>
        <taxon>Acidobacteriaceae</taxon>
        <taxon>Acidobacterium</taxon>
    </lineage>
</organism>
<feature type="transmembrane region" description="Helical" evidence="2">
    <location>
        <begin position="30"/>
        <end position="54"/>
    </location>
</feature>
<evidence type="ECO:0000259" key="3">
    <source>
        <dbReference type="Pfam" id="PF00924"/>
    </source>
</evidence>
<dbReference type="PANTHER" id="PTHR30566:SF25">
    <property type="entry name" value="INNER MEMBRANE PROTEIN"/>
    <property type="match status" value="1"/>
</dbReference>
<evidence type="ECO:0000256" key="1">
    <source>
        <dbReference type="SAM" id="MobiDB-lite"/>
    </source>
</evidence>
<sequence>MHHLTVLPAVILAILGQIFKSGEGQTHKIIVGTAVLLGALFVAYCVYFVVFRFVLRRRISLMNHRFISRFSRPAFWIFGVAAAMSAVPFFQLNESMAGTIEHILHIIFLICIGWVLVAFVYTFEDIMVRRYDMSAADNLNARRIRTQLAVIRRIALIFVFVLTAGLVLYTFNHTRIWQYGAGLIASAGLASFALASAAKTTVGNMLAGIQIALTEPIRLDDVVIVDGQWGRIEEITSAYVVVKIWNLERLIVPLTWFIENPFQNWTRTSSDLIGTFYIYVDYTCPVDPLRKEFERILKETPLWDGKAQVLQVTDLFKTTMQLRCLLSAADSGKLFDLRCLAREKMILFIQQNYPQHLPTLRFAENARDQEHSQEHSLPGSLPGSAHEARTNSPAP</sequence>
<gene>
    <name evidence="4" type="ORF">ENW50_02215</name>
</gene>
<proteinExistence type="predicted"/>
<keyword evidence="2" id="KW-0812">Transmembrane</keyword>
<dbReference type="AlphaFoldDB" id="A0A7V5CS84"/>
<evidence type="ECO:0000313" key="4">
    <source>
        <dbReference type="EMBL" id="HGY93493.1"/>
    </source>
</evidence>
<dbReference type="GO" id="GO:0016020">
    <property type="term" value="C:membrane"/>
    <property type="evidence" value="ECO:0007669"/>
    <property type="project" value="InterPro"/>
</dbReference>
<dbReference type="Pfam" id="PF00924">
    <property type="entry name" value="MS_channel_2nd"/>
    <property type="match status" value="1"/>
</dbReference>
<feature type="transmembrane region" description="Helical" evidence="2">
    <location>
        <begin position="150"/>
        <end position="170"/>
    </location>
</feature>
<dbReference type="Gene3D" id="1.10.287.1260">
    <property type="match status" value="1"/>
</dbReference>
<keyword evidence="2" id="KW-1133">Transmembrane helix</keyword>
<feature type="region of interest" description="Disordered" evidence="1">
    <location>
        <begin position="366"/>
        <end position="395"/>
    </location>
</feature>
<reference evidence="4" key="1">
    <citation type="journal article" date="2020" name="mSystems">
        <title>Genome- and Community-Level Interaction Insights into Carbon Utilization and Element Cycling Functions of Hydrothermarchaeota in Hydrothermal Sediment.</title>
        <authorList>
            <person name="Zhou Z."/>
            <person name="Liu Y."/>
            <person name="Xu W."/>
            <person name="Pan J."/>
            <person name="Luo Z.H."/>
            <person name="Li M."/>
        </authorList>
    </citation>
    <scope>NUCLEOTIDE SEQUENCE [LARGE SCALE GENOMIC DNA]</scope>
    <source>
        <strain evidence="4">SpSt-855</strain>
    </source>
</reference>
<protein>
    <submittedName>
        <fullName evidence="4">Mechanosensitive ion channel family protein</fullName>
    </submittedName>
</protein>
<keyword evidence="2" id="KW-0472">Membrane</keyword>